<keyword evidence="4 6" id="KW-1133">Transmembrane helix</keyword>
<evidence type="ECO:0000256" key="6">
    <source>
        <dbReference type="SAM" id="Phobius"/>
    </source>
</evidence>
<comment type="subcellular location">
    <subcellularLocation>
        <location evidence="1">Membrane</location>
        <topology evidence="1">Multi-pass membrane protein</topology>
    </subcellularLocation>
</comment>
<feature type="transmembrane region" description="Helical" evidence="6">
    <location>
        <begin position="219"/>
        <end position="240"/>
    </location>
</feature>
<comment type="caution">
    <text evidence="7">The sequence shown here is derived from an EMBL/GenBank/DDBJ whole genome shotgun (WGS) entry which is preliminary data.</text>
</comment>
<dbReference type="GO" id="GO:0007605">
    <property type="term" value="P:sensory perception of sound"/>
    <property type="evidence" value="ECO:0007669"/>
    <property type="project" value="UniProtKB-ARBA"/>
</dbReference>
<keyword evidence="5 6" id="KW-0472">Membrane</keyword>
<evidence type="ECO:0000313" key="8">
    <source>
        <dbReference type="Proteomes" id="UP001233999"/>
    </source>
</evidence>
<keyword evidence="3 6" id="KW-0812">Transmembrane</keyword>
<evidence type="ECO:0000256" key="5">
    <source>
        <dbReference type="ARBA" id="ARBA00023136"/>
    </source>
</evidence>
<feature type="transmembrane region" description="Helical" evidence="6">
    <location>
        <begin position="171"/>
        <end position="194"/>
    </location>
</feature>
<protein>
    <submittedName>
        <fullName evidence="7">Uncharacterized protein</fullName>
    </submittedName>
</protein>
<dbReference type="PANTHER" id="PTHR31548:SF6">
    <property type="entry name" value="AGAP002756-PA"/>
    <property type="match status" value="1"/>
</dbReference>
<dbReference type="InterPro" id="IPR026748">
    <property type="entry name" value="Clarin"/>
</dbReference>
<reference evidence="7" key="2">
    <citation type="submission" date="2023-05" db="EMBL/GenBank/DDBJ databases">
        <authorList>
            <person name="Fouks B."/>
        </authorList>
    </citation>
    <scope>NUCLEOTIDE SEQUENCE</scope>
    <source>
        <strain evidence="7">Stay&amp;Tobe</strain>
        <tissue evidence="7">Testes</tissue>
    </source>
</reference>
<dbReference type="EMBL" id="JASPKZ010009357">
    <property type="protein sequence ID" value="KAJ9577444.1"/>
    <property type="molecule type" value="Genomic_DNA"/>
</dbReference>
<feature type="transmembrane region" description="Helical" evidence="6">
    <location>
        <begin position="136"/>
        <end position="159"/>
    </location>
</feature>
<organism evidence="7 8">
    <name type="scientific">Diploptera punctata</name>
    <name type="common">Pacific beetle cockroach</name>
    <dbReference type="NCBI Taxonomy" id="6984"/>
    <lineage>
        <taxon>Eukaryota</taxon>
        <taxon>Metazoa</taxon>
        <taxon>Ecdysozoa</taxon>
        <taxon>Arthropoda</taxon>
        <taxon>Hexapoda</taxon>
        <taxon>Insecta</taxon>
        <taxon>Pterygota</taxon>
        <taxon>Neoptera</taxon>
        <taxon>Polyneoptera</taxon>
        <taxon>Dictyoptera</taxon>
        <taxon>Blattodea</taxon>
        <taxon>Blaberoidea</taxon>
        <taxon>Blaberidae</taxon>
        <taxon>Diplopterinae</taxon>
        <taxon>Diploptera</taxon>
    </lineage>
</organism>
<dbReference type="PROSITE" id="PS51257">
    <property type="entry name" value="PROKAR_LIPOPROTEIN"/>
    <property type="match status" value="1"/>
</dbReference>
<dbReference type="Proteomes" id="UP001233999">
    <property type="component" value="Unassembled WGS sequence"/>
</dbReference>
<comment type="similarity">
    <text evidence="2">Belongs to the clarin family.</text>
</comment>
<accession>A0AAD7ZB62</accession>
<reference evidence="7" key="1">
    <citation type="journal article" date="2023" name="IScience">
        <title>Live-bearing cockroach genome reveals convergent evolutionary mechanisms linked to viviparity in insects and beyond.</title>
        <authorList>
            <person name="Fouks B."/>
            <person name="Harrison M.C."/>
            <person name="Mikhailova A.A."/>
            <person name="Marchal E."/>
            <person name="English S."/>
            <person name="Carruthers M."/>
            <person name="Jennings E.C."/>
            <person name="Chiamaka E.L."/>
            <person name="Frigard R.A."/>
            <person name="Pippel M."/>
            <person name="Attardo G.M."/>
            <person name="Benoit J.B."/>
            <person name="Bornberg-Bauer E."/>
            <person name="Tobe S.S."/>
        </authorList>
    </citation>
    <scope>NUCLEOTIDE SEQUENCE</scope>
    <source>
        <strain evidence="7">Stay&amp;Tobe</strain>
    </source>
</reference>
<name>A0AAD7ZB62_DIPPU</name>
<evidence type="ECO:0000256" key="3">
    <source>
        <dbReference type="ARBA" id="ARBA00022692"/>
    </source>
</evidence>
<dbReference type="AlphaFoldDB" id="A0AAD7ZB62"/>
<proteinExistence type="inferred from homology"/>
<dbReference type="PANTHER" id="PTHR31548">
    <property type="entry name" value="CLARIN"/>
    <property type="match status" value="1"/>
</dbReference>
<evidence type="ECO:0000256" key="1">
    <source>
        <dbReference type="ARBA" id="ARBA00004141"/>
    </source>
</evidence>
<dbReference type="GO" id="GO:0016020">
    <property type="term" value="C:membrane"/>
    <property type="evidence" value="ECO:0007669"/>
    <property type="project" value="UniProtKB-SubCell"/>
</dbReference>
<evidence type="ECO:0000313" key="7">
    <source>
        <dbReference type="EMBL" id="KAJ9577444.1"/>
    </source>
</evidence>
<feature type="transmembrane region" description="Helical" evidence="6">
    <location>
        <begin position="7"/>
        <end position="33"/>
    </location>
</feature>
<evidence type="ECO:0000256" key="4">
    <source>
        <dbReference type="ARBA" id="ARBA00022989"/>
    </source>
</evidence>
<keyword evidence="8" id="KW-1185">Reference proteome</keyword>
<gene>
    <name evidence="7" type="ORF">L9F63_005945</name>
</gene>
<sequence>MANTLRIHIIITFIIACACVALIVASFSTQLWIEGQIKLTSSSLSWTNDINYGLFSGHISGTRGFSVKGELTMSCDMSANVCIMSCQTTEELRAQELHNVTNNGMWTGCPFSRAEIDTCDGKCTEFIDAGMWVSSVLFLSLGLLGSVLAAVFAVVNSTVSPIEPILSVPGLYIWNGASALCTLVVLILWGTLYLNTLQDNIAYSETMTGLYSSEASLSVSYWLLLVALFLEIGNICVLVLRKYQLAHEPPPPTVKMDENTDGIIFLY</sequence>
<evidence type="ECO:0000256" key="2">
    <source>
        <dbReference type="ARBA" id="ARBA00005787"/>
    </source>
</evidence>